<keyword evidence="1" id="KW-0732">Signal</keyword>
<comment type="caution">
    <text evidence="3">The sequence shown here is derived from an EMBL/GenBank/DDBJ whole genome shotgun (WGS) entry which is preliminary data.</text>
</comment>
<reference evidence="3 4" key="1">
    <citation type="submission" date="2020-08" db="EMBL/GenBank/DDBJ databases">
        <title>Genome public.</title>
        <authorList>
            <person name="Liu C."/>
            <person name="Sun Q."/>
        </authorList>
    </citation>
    <scope>NUCLEOTIDE SEQUENCE [LARGE SCALE GENOMIC DNA]</scope>
    <source>
        <strain evidence="3 4">BX17</strain>
    </source>
</reference>
<dbReference type="SMART" id="SM00909">
    <property type="entry name" value="Germane"/>
    <property type="match status" value="2"/>
</dbReference>
<accession>A0A8I0ALZ6</accession>
<protein>
    <submittedName>
        <fullName evidence="3">GerMN domain-containing protein</fullName>
    </submittedName>
</protein>
<feature type="domain" description="GerMN" evidence="2">
    <location>
        <begin position="65"/>
        <end position="150"/>
    </location>
</feature>
<feature type="signal peptide" evidence="1">
    <location>
        <begin position="1"/>
        <end position="25"/>
    </location>
</feature>
<dbReference type="InterPro" id="IPR019606">
    <property type="entry name" value="GerMN"/>
</dbReference>
<proteinExistence type="predicted"/>
<dbReference type="EMBL" id="JACOOT010000040">
    <property type="protein sequence ID" value="MBC5652878.1"/>
    <property type="molecule type" value="Genomic_DNA"/>
</dbReference>
<dbReference type="RefSeq" id="WP_186901939.1">
    <property type="nucleotide sequence ID" value="NZ_JACOOT010000040.1"/>
</dbReference>
<evidence type="ECO:0000313" key="4">
    <source>
        <dbReference type="Proteomes" id="UP000652847"/>
    </source>
</evidence>
<gene>
    <name evidence="3" type="ORF">H8S54_17720</name>
</gene>
<name>A0A8I0ALZ6_9FIRM</name>
<dbReference type="Pfam" id="PF10646">
    <property type="entry name" value="Germane"/>
    <property type="match status" value="2"/>
</dbReference>
<feature type="chain" id="PRO_5034671475" evidence="1">
    <location>
        <begin position="26"/>
        <end position="315"/>
    </location>
</feature>
<keyword evidence="4" id="KW-1185">Reference proteome</keyword>
<dbReference type="Proteomes" id="UP000652847">
    <property type="component" value="Unassembled WGS sequence"/>
</dbReference>
<dbReference type="PROSITE" id="PS51257">
    <property type="entry name" value="PROKAR_LIPOPROTEIN"/>
    <property type="match status" value="1"/>
</dbReference>
<sequence length="315" mass="35138">MKKLFSAVLALVLACSLLTGCTVETQEEKVDSGSNQYYLYYVNKDETKVVKERYQPEQESAEFMLQDFTGILNAQEGSGDNLALLPSGVQLVTYRLNESLLELEFNSDYSEMSRAREILVRAGVARTFLQIPGVAGIKIFIESEELKDSKGQAVGVIDGNTFVEMWGSDKDAYRYDTFTLYFTDKTGEHLVAEQRNVYYKRILPRERVILEQLAKGPMVKGHYPTIPQETEILGVEVSDDVCYVDFSSAFSDSGIDIPVNTMIYSVVNSLLDTASADKVQISVEGDTEATLSDGTSLYSLFSKNTDLVLKEDQSE</sequence>
<evidence type="ECO:0000313" key="3">
    <source>
        <dbReference type="EMBL" id="MBC5652878.1"/>
    </source>
</evidence>
<organism evidence="3 4">
    <name type="scientific">Blautia segnis</name>
    <dbReference type="NCBI Taxonomy" id="2763030"/>
    <lineage>
        <taxon>Bacteria</taxon>
        <taxon>Bacillati</taxon>
        <taxon>Bacillota</taxon>
        <taxon>Clostridia</taxon>
        <taxon>Lachnospirales</taxon>
        <taxon>Lachnospiraceae</taxon>
        <taxon>Blautia</taxon>
    </lineage>
</organism>
<evidence type="ECO:0000259" key="2">
    <source>
        <dbReference type="SMART" id="SM00909"/>
    </source>
</evidence>
<evidence type="ECO:0000256" key="1">
    <source>
        <dbReference type="SAM" id="SignalP"/>
    </source>
</evidence>
<dbReference type="AlphaFoldDB" id="A0A8I0ALZ6"/>
<feature type="domain" description="GerMN" evidence="2">
    <location>
        <begin position="206"/>
        <end position="292"/>
    </location>
</feature>